<evidence type="ECO:0000256" key="8">
    <source>
        <dbReference type="SAM" id="Phobius"/>
    </source>
</evidence>
<dbReference type="Proteomes" id="UP000501868">
    <property type="component" value="Chromosome"/>
</dbReference>
<dbReference type="PANTHER" id="PTHR43495">
    <property type="entry name" value="GABA PERMEASE"/>
    <property type="match status" value="1"/>
</dbReference>
<reference evidence="10 11" key="1">
    <citation type="submission" date="2020-04" db="EMBL/GenBank/DDBJ databases">
        <title>Genome-Wide Identification of 5-Methylcytosine Sites in Bacterial Genomes By High-Throughput Sequencing of MspJI Restriction Fragments.</title>
        <authorList>
            <person name="Wu V."/>
        </authorList>
    </citation>
    <scope>NUCLEOTIDE SEQUENCE [LARGE SCALE GENOMIC DNA]</scope>
    <source>
        <strain evidence="10 11">S2</strain>
    </source>
</reference>
<feature type="transmembrane region" description="Helical" evidence="8">
    <location>
        <begin position="192"/>
        <end position="218"/>
    </location>
</feature>
<feature type="transmembrane region" description="Helical" evidence="8">
    <location>
        <begin position="120"/>
        <end position="139"/>
    </location>
</feature>
<evidence type="ECO:0000256" key="2">
    <source>
        <dbReference type="ARBA" id="ARBA00022448"/>
    </source>
</evidence>
<gene>
    <name evidence="10" type="ORF">HFZ78_16105</name>
</gene>
<evidence type="ECO:0000313" key="10">
    <source>
        <dbReference type="EMBL" id="QIZ08066.1"/>
    </source>
</evidence>
<keyword evidence="3 8" id="KW-0812">Transmembrane</keyword>
<feature type="domain" description="Amino acid permease/ SLC12A" evidence="9">
    <location>
        <begin position="13"/>
        <end position="443"/>
    </location>
</feature>
<keyword evidence="4" id="KW-0029">Amino-acid transport</keyword>
<accession>A0A6H1P3E6</accession>
<dbReference type="Gene3D" id="1.20.1740.10">
    <property type="entry name" value="Amino acid/polyamine transporter I"/>
    <property type="match status" value="1"/>
</dbReference>
<feature type="transmembrane region" description="Helical" evidence="8">
    <location>
        <begin position="230"/>
        <end position="253"/>
    </location>
</feature>
<organism evidence="10 11">
    <name type="scientific">Priestia megaterium</name>
    <name type="common">Bacillus megaterium</name>
    <dbReference type="NCBI Taxonomy" id="1404"/>
    <lineage>
        <taxon>Bacteria</taxon>
        <taxon>Bacillati</taxon>
        <taxon>Bacillota</taxon>
        <taxon>Bacilli</taxon>
        <taxon>Bacillales</taxon>
        <taxon>Bacillaceae</taxon>
        <taxon>Priestia</taxon>
    </lineage>
</organism>
<feature type="transmembrane region" description="Helical" evidence="8">
    <location>
        <begin position="12"/>
        <end position="34"/>
    </location>
</feature>
<evidence type="ECO:0000313" key="11">
    <source>
        <dbReference type="Proteomes" id="UP000501868"/>
    </source>
</evidence>
<evidence type="ECO:0000256" key="5">
    <source>
        <dbReference type="ARBA" id="ARBA00022989"/>
    </source>
</evidence>
<keyword evidence="6 8" id="KW-0472">Membrane</keyword>
<dbReference type="GO" id="GO:0005886">
    <property type="term" value="C:plasma membrane"/>
    <property type="evidence" value="ECO:0007669"/>
    <property type="project" value="UniProtKB-SubCell"/>
</dbReference>
<keyword evidence="5 8" id="KW-1133">Transmembrane helix</keyword>
<feature type="transmembrane region" description="Helical" evidence="8">
    <location>
        <begin position="151"/>
        <end position="172"/>
    </location>
</feature>
<evidence type="ECO:0000256" key="7">
    <source>
        <dbReference type="SAM" id="MobiDB-lite"/>
    </source>
</evidence>
<keyword evidence="2" id="KW-0813">Transport</keyword>
<evidence type="ECO:0000256" key="6">
    <source>
        <dbReference type="ARBA" id="ARBA00023136"/>
    </source>
</evidence>
<reference evidence="10 11" key="2">
    <citation type="submission" date="2020-04" db="EMBL/GenBank/DDBJ databases">
        <authorList>
            <person name="Fomenkov A."/>
            <person name="Anton B.P."/>
            <person name="Roberts R.J."/>
        </authorList>
    </citation>
    <scope>NUCLEOTIDE SEQUENCE [LARGE SCALE GENOMIC DNA]</scope>
    <source>
        <strain evidence="10 11">S2</strain>
    </source>
</reference>
<feature type="transmembrane region" description="Helical" evidence="8">
    <location>
        <begin position="349"/>
        <end position="372"/>
    </location>
</feature>
<dbReference type="PANTHER" id="PTHR43495:SF5">
    <property type="entry name" value="GAMMA-AMINOBUTYRIC ACID PERMEASE"/>
    <property type="match status" value="1"/>
</dbReference>
<feature type="region of interest" description="Disordered" evidence="7">
    <location>
        <begin position="481"/>
        <end position="516"/>
    </location>
</feature>
<evidence type="ECO:0000259" key="9">
    <source>
        <dbReference type="Pfam" id="PF00324"/>
    </source>
</evidence>
<dbReference type="Pfam" id="PF00324">
    <property type="entry name" value="AA_permease"/>
    <property type="match status" value="1"/>
</dbReference>
<dbReference type="GO" id="GO:0055085">
    <property type="term" value="P:transmembrane transport"/>
    <property type="evidence" value="ECO:0007669"/>
    <property type="project" value="InterPro"/>
</dbReference>
<dbReference type="AlphaFoldDB" id="A0A6H1P3E6"/>
<comment type="subcellular location">
    <subcellularLocation>
        <location evidence="1">Cell membrane</location>
        <topology evidence="1">Multi-pass membrane protein</topology>
    </subcellularLocation>
</comment>
<feature type="transmembrane region" description="Helical" evidence="8">
    <location>
        <begin position="323"/>
        <end position="343"/>
    </location>
</feature>
<evidence type="ECO:0000256" key="4">
    <source>
        <dbReference type="ARBA" id="ARBA00022970"/>
    </source>
</evidence>
<dbReference type="InterPro" id="IPR004841">
    <property type="entry name" value="AA-permease/SLC12A_dom"/>
</dbReference>
<evidence type="ECO:0000256" key="1">
    <source>
        <dbReference type="ARBA" id="ARBA00004651"/>
    </source>
</evidence>
<dbReference type="GO" id="GO:0006865">
    <property type="term" value="P:amino acid transport"/>
    <property type="evidence" value="ECO:0007669"/>
    <property type="project" value="UniProtKB-KW"/>
</dbReference>
<proteinExistence type="predicted"/>
<feature type="transmembrane region" description="Helical" evidence="8">
    <location>
        <begin position="273"/>
        <end position="302"/>
    </location>
</feature>
<feature type="compositionally biased region" description="Basic and acidic residues" evidence="7">
    <location>
        <begin position="483"/>
        <end position="501"/>
    </location>
</feature>
<dbReference type="EMBL" id="CP051128">
    <property type="protein sequence ID" value="QIZ08066.1"/>
    <property type="molecule type" value="Genomic_DNA"/>
</dbReference>
<feature type="transmembrane region" description="Helical" evidence="8">
    <location>
        <begin position="40"/>
        <end position="59"/>
    </location>
</feature>
<dbReference type="PIRSF" id="PIRSF006060">
    <property type="entry name" value="AA_transporter"/>
    <property type="match status" value="1"/>
</dbReference>
<feature type="transmembrane region" description="Helical" evidence="8">
    <location>
        <begin position="80"/>
        <end position="100"/>
    </location>
</feature>
<feature type="transmembrane region" description="Helical" evidence="8">
    <location>
        <begin position="393"/>
        <end position="412"/>
    </location>
</feature>
<protein>
    <submittedName>
        <fullName evidence="10">Amino acid permease</fullName>
    </submittedName>
</protein>
<name>A0A6H1P3E6_PRIMG</name>
<sequence length="516" mass="55993">MEKKRKGLSAWQLTMMALGSVIGGSFFLGSSIAIHAAGPSILISYILAGGLVYLILYALSEMTVANPTTGSFSNFASRELGEGPGFVVGWLYWTGTVLSMSSEATAISILIRKWVPNVSIGLLGSAIIICVTLLNLLGADKIGKLASGLSGVKIFAIILFILTALVLIFGVLPGSPPVGAGELRTEPIMPGGIKGIAGSMLLVIFAYAGFEIIGLAATEAENPRDTIPKAIRYTVFSLVGLYILYAAVLLPLIPTASLNESVSPMVASLERWGIGWAGRAINIVLISAILSAMLSCIFGLGRMIRSLRDEGHAPKWLQDDQDVPYRGILFSGFAMLVGLGFGLLFPRVYLVLITTGGFALIFTYVVIMASHIRFRKRNGCPPEGICQMRGYPYTSWIALISMIIVLMCMPFIPGQGVGLVAGIVMVVLYSLIYYVMRLSTRSKVKNTTRKGKPIMKKQPSFVTEFSEELNGNTNEQEILLQKNDSHKSQDLLKGNPIKENDEMFEEEEREREHYDG</sequence>
<feature type="transmembrane region" description="Helical" evidence="8">
    <location>
        <begin position="418"/>
        <end position="436"/>
    </location>
</feature>
<evidence type="ECO:0000256" key="3">
    <source>
        <dbReference type="ARBA" id="ARBA00022692"/>
    </source>
</evidence>